<dbReference type="CDD" id="cd08760">
    <property type="entry name" value="Cyt_b561_FRRS1_like"/>
    <property type="match status" value="1"/>
</dbReference>
<dbReference type="AlphaFoldDB" id="A0A3B3S221"/>
<proteinExistence type="inferred from homology"/>
<feature type="transmembrane region" description="Helical" evidence="11">
    <location>
        <begin position="476"/>
        <end position="499"/>
    </location>
</feature>
<keyword evidence="4" id="KW-0813">Transport</keyword>
<dbReference type="CDD" id="cd08544">
    <property type="entry name" value="Reeler"/>
    <property type="match status" value="1"/>
</dbReference>
<comment type="cofactor">
    <cofactor evidence="1">
        <name>heme b</name>
        <dbReference type="ChEBI" id="CHEBI:60344"/>
    </cofactor>
</comment>
<dbReference type="SMART" id="SM00664">
    <property type="entry name" value="DoH"/>
    <property type="match status" value="1"/>
</dbReference>
<feature type="transmembrane region" description="Helical" evidence="11">
    <location>
        <begin position="511"/>
        <end position="529"/>
    </location>
</feature>
<dbReference type="InterPro" id="IPR002861">
    <property type="entry name" value="Reeler_dom"/>
</dbReference>
<evidence type="ECO:0000256" key="5">
    <source>
        <dbReference type="ARBA" id="ARBA00022692"/>
    </source>
</evidence>
<evidence type="ECO:0000256" key="8">
    <source>
        <dbReference type="ARBA" id="ARBA00023004"/>
    </source>
</evidence>
<organism evidence="16 17">
    <name type="scientific">Paramormyrops kingsleyae</name>
    <dbReference type="NCBI Taxonomy" id="1676925"/>
    <lineage>
        <taxon>Eukaryota</taxon>
        <taxon>Metazoa</taxon>
        <taxon>Chordata</taxon>
        <taxon>Craniata</taxon>
        <taxon>Vertebrata</taxon>
        <taxon>Euteleostomi</taxon>
        <taxon>Actinopterygii</taxon>
        <taxon>Neopterygii</taxon>
        <taxon>Teleostei</taxon>
        <taxon>Osteoglossocephala</taxon>
        <taxon>Osteoglossomorpha</taxon>
        <taxon>Osteoglossiformes</taxon>
        <taxon>Mormyridae</taxon>
        <taxon>Paramormyrops</taxon>
    </lineage>
</organism>
<dbReference type="PANTHER" id="PTHR45828">
    <property type="entry name" value="CYTOCHROME B561/FERRIC REDUCTASE TRANSMEMBRANE"/>
    <property type="match status" value="1"/>
</dbReference>
<dbReference type="Gene3D" id="1.20.120.1770">
    <property type="match status" value="1"/>
</dbReference>
<keyword evidence="8" id="KW-0408">Iron</keyword>
<keyword evidence="6" id="KW-0249">Electron transport</keyword>
<evidence type="ECO:0000256" key="3">
    <source>
        <dbReference type="ARBA" id="ARBA00009195"/>
    </source>
</evidence>
<dbReference type="PANTHER" id="PTHR45828:SF3">
    <property type="entry name" value="FERRIC-CHELATE REDUCTASE 1"/>
    <property type="match status" value="1"/>
</dbReference>
<dbReference type="SMART" id="SM00665">
    <property type="entry name" value="B561"/>
    <property type="match status" value="1"/>
</dbReference>
<keyword evidence="7 11" id="KW-1133">Transmembrane helix</keyword>
<feature type="domain" description="Cytochrome b561" evidence="14">
    <location>
        <begin position="333"/>
        <end position="540"/>
    </location>
</feature>
<evidence type="ECO:0000256" key="10">
    <source>
        <dbReference type="ARBA" id="ARBA00023180"/>
    </source>
</evidence>
<dbReference type="GO" id="GO:0016020">
    <property type="term" value="C:membrane"/>
    <property type="evidence" value="ECO:0007669"/>
    <property type="project" value="UniProtKB-SubCell"/>
</dbReference>
<dbReference type="Ensembl" id="ENSPKIT00000005287.1">
    <property type="protein sequence ID" value="ENSPKIP00000024578.1"/>
    <property type="gene ID" value="ENSPKIG00000007771.1"/>
</dbReference>
<dbReference type="Pfam" id="PF03351">
    <property type="entry name" value="DOMON"/>
    <property type="match status" value="1"/>
</dbReference>
<dbReference type="InterPro" id="IPR005018">
    <property type="entry name" value="DOMON_domain"/>
</dbReference>
<comment type="similarity">
    <text evidence="3">Belongs to the FRRS1 family.</text>
</comment>
<feature type="chain" id="PRO_5017343639" evidence="12">
    <location>
        <begin position="21"/>
        <end position="593"/>
    </location>
</feature>
<dbReference type="PROSITE" id="PS50836">
    <property type="entry name" value="DOMON"/>
    <property type="match status" value="1"/>
</dbReference>
<accession>A0A3B3S221</accession>
<dbReference type="InterPro" id="IPR006593">
    <property type="entry name" value="Cyt_b561/ferric_Rdtase_TM"/>
</dbReference>
<feature type="signal peptide" evidence="12">
    <location>
        <begin position="1"/>
        <end position="20"/>
    </location>
</feature>
<evidence type="ECO:0000256" key="11">
    <source>
        <dbReference type="SAM" id="Phobius"/>
    </source>
</evidence>
<evidence type="ECO:0000256" key="6">
    <source>
        <dbReference type="ARBA" id="ARBA00022982"/>
    </source>
</evidence>
<sequence>MRVKILLSLVLALLFKTIAAYSNGKIRSACESLKPEHGYSSSTDPPPYKLTVNSSKFSPGDQIQVTLSGATFFKGFLMEARDFGNPEGGPVGNFTVMDSAKSQLLKCGQGSAVSHTSAGKKMEIRVLWNAPENSPPVVSFLVTVVQHYNVYWERIPGPVISQSGVVPSLPNPTAVTDKGQATPSPLPPQPFSSEGCGKTKSCLRDPAGCVPAGGSPCFFLSFSVEGEAVLFELSGPADGYLSFALSMDKWMGNDDVYMCVRDGKRVDVSAAYLRGRTHPENIIQGALRDVAWSWSDGVMKCRFRRGIYTPQSPGRFLLNESYYLFMAHGPTNNGKIHRHDCQPLISTNQKVISGVPEDLTGSRSPEIMKFHGSLMLIAWMTSVSAGVIIARYFRDEWPDSALFGQTVWFQVHRALMIFTVSLTFLGFILPFVYRGGWSRRAGAHPYLGCVLMTLALLQPIMAICRPPPDSERRWMFNWLHLSVGTVAEVIAVLTMFLGIHQQALRLPEPGSTTVLAGSIVWGVAARLLLEFHSRGLLKIGTSNSTDQEAILSGQPGQSVRDDKGSQFRKVVLTVFLCGNIGFLSVLLYTINNM</sequence>
<evidence type="ECO:0000256" key="4">
    <source>
        <dbReference type="ARBA" id="ARBA00022448"/>
    </source>
</evidence>
<name>A0A3B3S221_9TELE</name>
<dbReference type="FunFam" id="2.60.40.4060:FF:000003">
    <property type="entry name" value="Ferric chelate reductase 1"/>
    <property type="match status" value="1"/>
</dbReference>
<keyword evidence="5 11" id="KW-0812">Transmembrane</keyword>
<evidence type="ECO:0000259" key="14">
    <source>
        <dbReference type="PROSITE" id="PS50939"/>
    </source>
</evidence>
<comment type="subcellular location">
    <subcellularLocation>
        <location evidence="2">Membrane</location>
        <topology evidence="2">Multi-pass membrane protein</topology>
    </subcellularLocation>
</comment>
<dbReference type="InterPro" id="IPR042307">
    <property type="entry name" value="Reeler_sf"/>
</dbReference>
<dbReference type="Proteomes" id="UP000261540">
    <property type="component" value="Unplaced"/>
</dbReference>
<feature type="domain" description="DOMON" evidence="13">
    <location>
        <begin position="216"/>
        <end position="329"/>
    </location>
</feature>
<feature type="transmembrane region" description="Helical" evidence="11">
    <location>
        <begin position="445"/>
        <end position="464"/>
    </location>
</feature>
<dbReference type="STRING" id="1676925.ENSPKIP00000024578"/>
<dbReference type="CDD" id="cd09628">
    <property type="entry name" value="DOMON_SDR_2_like"/>
    <property type="match status" value="1"/>
</dbReference>
<evidence type="ECO:0000313" key="17">
    <source>
        <dbReference type="Proteomes" id="UP000261540"/>
    </source>
</evidence>
<dbReference type="PROSITE" id="PS50939">
    <property type="entry name" value="CYTOCHROME_B561"/>
    <property type="match status" value="1"/>
</dbReference>
<keyword evidence="10" id="KW-0325">Glycoprotein</keyword>
<evidence type="ECO:0000256" key="2">
    <source>
        <dbReference type="ARBA" id="ARBA00004141"/>
    </source>
</evidence>
<dbReference type="PROSITE" id="PS51019">
    <property type="entry name" value="REELIN"/>
    <property type="match status" value="1"/>
</dbReference>
<keyword evidence="12" id="KW-0732">Signal</keyword>
<protein>
    <submittedName>
        <fullName evidence="16">Ferric chelate reductase 1</fullName>
    </submittedName>
</protein>
<feature type="transmembrane region" description="Helical" evidence="11">
    <location>
        <begin position="414"/>
        <end position="433"/>
    </location>
</feature>
<dbReference type="OrthoDB" id="6372137at2759"/>
<keyword evidence="9 11" id="KW-0472">Membrane</keyword>
<reference evidence="16" key="1">
    <citation type="submission" date="2025-08" db="UniProtKB">
        <authorList>
            <consortium name="Ensembl"/>
        </authorList>
    </citation>
    <scope>IDENTIFICATION</scope>
</reference>
<dbReference type="Pfam" id="PF02014">
    <property type="entry name" value="Reeler"/>
    <property type="match status" value="1"/>
</dbReference>
<evidence type="ECO:0000256" key="12">
    <source>
        <dbReference type="SAM" id="SignalP"/>
    </source>
</evidence>
<feature type="domain" description="Reelin" evidence="15">
    <location>
        <begin position="11"/>
        <end position="178"/>
    </location>
</feature>
<keyword evidence="17" id="KW-1185">Reference proteome</keyword>
<dbReference type="InterPro" id="IPR051237">
    <property type="entry name" value="Ferric-chelate_Red/DefProt"/>
</dbReference>
<evidence type="ECO:0000313" key="16">
    <source>
        <dbReference type="Ensembl" id="ENSPKIP00000024578.1"/>
    </source>
</evidence>
<feature type="transmembrane region" description="Helical" evidence="11">
    <location>
        <begin position="370"/>
        <end position="393"/>
    </location>
</feature>
<evidence type="ECO:0000259" key="13">
    <source>
        <dbReference type="PROSITE" id="PS50836"/>
    </source>
</evidence>
<evidence type="ECO:0000256" key="1">
    <source>
        <dbReference type="ARBA" id="ARBA00001970"/>
    </source>
</evidence>
<evidence type="ECO:0000256" key="7">
    <source>
        <dbReference type="ARBA" id="ARBA00022989"/>
    </source>
</evidence>
<evidence type="ECO:0000259" key="15">
    <source>
        <dbReference type="PROSITE" id="PS51019"/>
    </source>
</evidence>
<dbReference type="Gene3D" id="2.60.40.4060">
    <property type="entry name" value="Reeler domain"/>
    <property type="match status" value="1"/>
</dbReference>
<reference evidence="16" key="2">
    <citation type="submission" date="2025-09" db="UniProtKB">
        <authorList>
            <consortium name="Ensembl"/>
        </authorList>
    </citation>
    <scope>IDENTIFICATION</scope>
</reference>
<evidence type="ECO:0000256" key="9">
    <source>
        <dbReference type="ARBA" id="ARBA00023136"/>
    </source>
</evidence>
<dbReference type="GeneTree" id="ENSGT00940000157704"/>
<feature type="transmembrane region" description="Helical" evidence="11">
    <location>
        <begin position="570"/>
        <end position="590"/>
    </location>
</feature>